<comment type="caution">
    <text evidence="1">The sequence shown here is derived from an EMBL/GenBank/DDBJ whole genome shotgun (WGS) entry which is preliminary data.</text>
</comment>
<dbReference type="Proteomes" id="UP000003612">
    <property type="component" value="Unassembled WGS sequence"/>
</dbReference>
<reference evidence="1 2" key="1">
    <citation type="submission" date="2010-12" db="EMBL/GenBank/DDBJ databases">
        <title>The Genome Sequence of Neisseria mucosa strain C102.</title>
        <authorList>
            <consortium name="The Broad Institute Genome Sequencing Platform"/>
            <person name="Earl A."/>
            <person name="Ward D."/>
            <person name="Feldgarden M."/>
            <person name="Gevers D."/>
            <person name="Sibley C.D."/>
            <person name="Field T.R."/>
            <person name="Grinwis M."/>
            <person name="Eshaghurshan C.S."/>
            <person name="Surette M."/>
            <person name="Young S.K."/>
            <person name="Zeng Q."/>
            <person name="Gargeya S."/>
            <person name="Fitzgerald M."/>
            <person name="Haas B."/>
            <person name="Abouelleil A."/>
            <person name="Alvarado L."/>
            <person name="Arachchi H.M."/>
            <person name="Berlin A."/>
            <person name="Brown A."/>
            <person name="Chapman S.B."/>
            <person name="Chen Z."/>
            <person name="Dunbar C."/>
            <person name="Freedman E."/>
            <person name="Gearin G."/>
            <person name="Gellesch M."/>
            <person name="Goldberg J."/>
            <person name="Griggs A."/>
            <person name="Gujja S."/>
            <person name="Heilman E."/>
            <person name="Heiman D."/>
            <person name="Howarth C."/>
            <person name="Larson L."/>
            <person name="Lui A."/>
            <person name="MacDonald P.J.P."/>
            <person name="Mehta T."/>
            <person name="Montmayeur A."/>
            <person name="Murphy C."/>
            <person name="Neiman D."/>
            <person name="Pearson M."/>
            <person name="Priest M."/>
            <person name="Roberts A."/>
            <person name="Saif S."/>
            <person name="Shea T."/>
            <person name="Shenoy N."/>
            <person name="Sisk P."/>
            <person name="Stolte C."/>
            <person name="Sykes S."/>
            <person name="White J."/>
            <person name="Yandava C."/>
            <person name="Nusbaum C."/>
            <person name="Birren B."/>
        </authorList>
    </citation>
    <scope>NUCLEOTIDE SEQUENCE [LARGE SCALE GENOMIC DNA]</scope>
    <source>
        <strain evidence="1 2">C102</strain>
    </source>
</reference>
<gene>
    <name evidence="1" type="ORF">HMPREF0604_00788</name>
</gene>
<evidence type="ECO:0008006" key="3">
    <source>
        <dbReference type="Google" id="ProtNLM"/>
    </source>
</evidence>
<name>A0ABP2KIX4_NEIMU</name>
<keyword evidence="2" id="KW-1185">Reference proteome</keyword>
<accession>A0ABP2KIX4</accession>
<evidence type="ECO:0000313" key="1">
    <source>
        <dbReference type="EMBL" id="EFV80810.1"/>
    </source>
</evidence>
<protein>
    <recommendedName>
        <fullName evidence="3">Transposase</fullName>
    </recommendedName>
</protein>
<organism evidence="1 2">
    <name type="scientific">Neisseria mucosa C102</name>
    <dbReference type="NCBI Taxonomy" id="435832"/>
    <lineage>
        <taxon>Bacteria</taxon>
        <taxon>Pseudomonadati</taxon>
        <taxon>Pseudomonadota</taxon>
        <taxon>Betaproteobacteria</taxon>
        <taxon>Neisseriales</taxon>
        <taxon>Neisseriaceae</taxon>
        <taxon>Neisseria</taxon>
    </lineage>
</organism>
<sequence>MEYNREVFISDGLLTLITRPSENISQPAAPRTAGHFKPNPHPLAVYRKEYI</sequence>
<evidence type="ECO:0000313" key="2">
    <source>
        <dbReference type="Proteomes" id="UP000003612"/>
    </source>
</evidence>
<dbReference type="EMBL" id="ACRG01000005">
    <property type="protein sequence ID" value="EFV80810.1"/>
    <property type="molecule type" value="Genomic_DNA"/>
</dbReference>
<proteinExistence type="predicted"/>